<keyword evidence="3" id="KW-1185">Reference proteome</keyword>
<dbReference type="EMBL" id="FOIZ01000001">
    <property type="protein sequence ID" value="SEW29691.1"/>
    <property type="molecule type" value="Genomic_DNA"/>
</dbReference>
<keyword evidence="1" id="KW-0812">Transmembrane</keyword>
<dbReference type="Proteomes" id="UP000199167">
    <property type="component" value="Unassembled WGS sequence"/>
</dbReference>
<organism evidence="2 3">
    <name type="scientific">Cognatiyoonia koreensis</name>
    <dbReference type="NCBI Taxonomy" id="364200"/>
    <lineage>
        <taxon>Bacteria</taxon>
        <taxon>Pseudomonadati</taxon>
        <taxon>Pseudomonadota</taxon>
        <taxon>Alphaproteobacteria</taxon>
        <taxon>Rhodobacterales</taxon>
        <taxon>Paracoccaceae</taxon>
        <taxon>Cognatiyoonia</taxon>
    </lineage>
</organism>
<dbReference type="AlphaFoldDB" id="A0A1I0QQR9"/>
<reference evidence="2 3" key="1">
    <citation type="submission" date="2016-10" db="EMBL/GenBank/DDBJ databases">
        <authorList>
            <person name="de Groot N.N."/>
        </authorList>
    </citation>
    <scope>NUCLEOTIDE SEQUENCE [LARGE SCALE GENOMIC DNA]</scope>
    <source>
        <strain evidence="2 3">DSM 17925</strain>
    </source>
</reference>
<name>A0A1I0QQR9_9RHOB</name>
<proteinExistence type="predicted"/>
<accession>A0A1I0QQR9</accession>
<evidence type="ECO:0000313" key="2">
    <source>
        <dbReference type="EMBL" id="SEW29691.1"/>
    </source>
</evidence>
<keyword evidence="1" id="KW-0472">Membrane</keyword>
<sequence length="129" mass="13557">MIADGGFGEIFSPLFWGVLVALTIVMIVAGYWLGGVIRRRTNTGVGAFFVHLFISLSVAGGVLPLVVFVGAGDTLLQYDAFANPDLTVNEDEVLSMAIGIFRAIGVASLSVFAYFIAGLVGMMRGGHNA</sequence>
<gene>
    <name evidence="2" type="ORF">SAMN04488515_2099</name>
</gene>
<protein>
    <submittedName>
        <fullName evidence="2">Uncharacterized protein</fullName>
    </submittedName>
</protein>
<evidence type="ECO:0000313" key="3">
    <source>
        <dbReference type="Proteomes" id="UP000199167"/>
    </source>
</evidence>
<dbReference type="RefSeq" id="WP_089993651.1">
    <property type="nucleotide sequence ID" value="NZ_FOIZ01000001.1"/>
</dbReference>
<feature type="transmembrane region" description="Helical" evidence="1">
    <location>
        <begin position="45"/>
        <end position="71"/>
    </location>
</feature>
<dbReference type="STRING" id="364200.SAMN04488515_2099"/>
<feature type="transmembrane region" description="Helical" evidence="1">
    <location>
        <begin position="93"/>
        <end position="117"/>
    </location>
</feature>
<keyword evidence="1" id="KW-1133">Transmembrane helix</keyword>
<feature type="transmembrane region" description="Helical" evidence="1">
    <location>
        <begin position="14"/>
        <end position="33"/>
    </location>
</feature>
<evidence type="ECO:0000256" key="1">
    <source>
        <dbReference type="SAM" id="Phobius"/>
    </source>
</evidence>